<organism evidence="2 3">
    <name type="scientific">Microcystis aeruginosa NIES-44</name>
    <dbReference type="NCBI Taxonomy" id="449439"/>
    <lineage>
        <taxon>Bacteria</taxon>
        <taxon>Bacillati</taxon>
        <taxon>Cyanobacteriota</taxon>
        <taxon>Cyanophyceae</taxon>
        <taxon>Oscillatoriophycideae</taxon>
        <taxon>Chroococcales</taxon>
        <taxon>Microcystaceae</taxon>
        <taxon>Microcystis</taxon>
    </lineage>
</organism>
<dbReference type="CDD" id="cd06260">
    <property type="entry name" value="DUF820-like"/>
    <property type="match status" value="1"/>
</dbReference>
<evidence type="ECO:0000313" key="3">
    <source>
        <dbReference type="Proteomes" id="UP000030321"/>
    </source>
</evidence>
<name>A0A0A1VX74_MICAE</name>
<dbReference type="PANTHER" id="PTHR33352">
    <property type="entry name" value="SLR1095 PROTEIN"/>
    <property type="match status" value="1"/>
</dbReference>
<dbReference type="PANTHER" id="PTHR33352:SF2">
    <property type="entry name" value="SLL0995 PROTEIN"/>
    <property type="match status" value="1"/>
</dbReference>
<feature type="domain" description="Putative restriction endonuclease" evidence="1">
    <location>
        <begin position="53"/>
        <end position="172"/>
    </location>
</feature>
<dbReference type="Pfam" id="PF05685">
    <property type="entry name" value="Uma2"/>
    <property type="match status" value="1"/>
</dbReference>
<dbReference type="Gene3D" id="3.90.1570.10">
    <property type="entry name" value="tt1808, chain A"/>
    <property type="match status" value="1"/>
</dbReference>
<proteinExistence type="predicted"/>
<dbReference type="EMBL" id="BBPA01000053">
    <property type="protein sequence ID" value="GAL94340.1"/>
    <property type="molecule type" value="Genomic_DNA"/>
</dbReference>
<accession>A0A0A1VX74</accession>
<dbReference type="AlphaFoldDB" id="A0A0A1VX74"/>
<comment type="caution">
    <text evidence="2">The sequence shown here is derived from an EMBL/GenBank/DDBJ whole genome shotgun (WGS) entry which is preliminary data.</text>
</comment>
<dbReference type="InterPro" id="IPR011335">
    <property type="entry name" value="Restrct_endonuc-II-like"/>
</dbReference>
<dbReference type="InterPro" id="IPR012296">
    <property type="entry name" value="Nuclease_put_TT1808"/>
</dbReference>
<reference evidence="3" key="1">
    <citation type="journal article" date="2015" name="Genome">
        <title>Whole Genome Sequence of the Non-Microcystin-Producing Microcystis aeruginosa Strain NIES-44.</title>
        <authorList>
            <person name="Okano K."/>
            <person name="Miyata N."/>
            <person name="Ozaki Y."/>
        </authorList>
    </citation>
    <scope>NUCLEOTIDE SEQUENCE [LARGE SCALE GENOMIC DNA]</scope>
    <source>
        <strain evidence="3">NIES-44</strain>
    </source>
</reference>
<evidence type="ECO:0000313" key="2">
    <source>
        <dbReference type="EMBL" id="GAL94340.1"/>
    </source>
</evidence>
<dbReference type="SUPFAM" id="SSF52980">
    <property type="entry name" value="Restriction endonuclease-like"/>
    <property type="match status" value="1"/>
</dbReference>
<protein>
    <recommendedName>
        <fullName evidence="1">Putative restriction endonuclease domain-containing protein</fullName>
    </recommendedName>
</protein>
<dbReference type="Proteomes" id="UP000030321">
    <property type="component" value="Unassembled WGS sequence"/>
</dbReference>
<sequence length="223" mass="25998">MLTFSSFHFLLSLMVSQLDKTNVTEIIYPDSDGQPMADNTLQFRWITTIKTNLDWLFRQQSDVFVAGDLLWYPVENDNKLRQAPDIMVVFGRPKGERGSYRQWLENNISPQVVFEILSPGNTLTEMAKKQLFYQRYGVEEYYLYDPHKNDASGGIRGENQLEILETLDNWVSPRLGIRFQLGEPEMLLFYPDGQAFTSYNQEKQRAERLANKLRELGLNPDEI</sequence>
<dbReference type="InterPro" id="IPR008538">
    <property type="entry name" value="Uma2"/>
</dbReference>
<evidence type="ECO:0000259" key="1">
    <source>
        <dbReference type="Pfam" id="PF05685"/>
    </source>
</evidence>
<gene>
    <name evidence="2" type="ORF">N44_02920</name>
</gene>